<evidence type="ECO:0000256" key="8">
    <source>
        <dbReference type="ARBA" id="ARBA00023136"/>
    </source>
</evidence>
<protein>
    <recommendedName>
        <fullName evidence="10">Phosphatidylinositol-glycan biosynthesis class X protein</fullName>
    </recommendedName>
</protein>
<dbReference type="PANTHER" id="PTHR28650:SF1">
    <property type="entry name" value="PHOSPHATIDYLINOSITOL-GLYCAN BIOSYNTHESIS CLASS X PROTEIN"/>
    <property type="match status" value="1"/>
</dbReference>
<evidence type="ECO:0000256" key="6">
    <source>
        <dbReference type="ARBA" id="ARBA00022824"/>
    </source>
</evidence>
<proteinExistence type="inferred from homology"/>
<evidence type="ECO:0000256" key="2">
    <source>
        <dbReference type="ARBA" id="ARBA00004687"/>
    </source>
</evidence>
<gene>
    <name evidence="11" type="ORF">TSPI_01730</name>
</gene>
<keyword evidence="8" id="KW-0472">Membrane</keyword>
<comment type="pathway">
    <text evidence="2 10">Glycolipid biosynthesis; glycosylphosphatidylinositol-anchor biosynthesis.</text>
</comment>
<keyword evidence="4 10" id="KW-0337">GPI-anchor biosynthesis</keyword>
<evidence type="ECO:0000256" key="1">
    <source>
        <dbReference type="ARBA" id="ARBA00004389"/>
    </source>
</evidence>
<comment type="similarity">
    <text evidence="3 10">Belongs to the PIGX family.</text>
</comment>
<evidence type="ECO:0000313" key="11">
    <source>
        <dbReference type="EMBL" id="KAL1232324.1"/>
    </source>
</evidence>
<dbReference type="Proteomes" id="UP001558632">
    <property type="component" value="Unassembled WGS sequence"/>
</dbReference>
<evidence type="ECO:0000256" key="5">
    <source>
        <dbReference type="ARBA" id="ARBA00022692"/>
    </source>
</evidence>
<comment type="subcellular location">
    <subcellularLocation>
        <location evidence="1 10">Endoplasmic reticulum membrane</location>
        <topology evidence="1 10">Single-pass membrane protein</topology>
    </subcellularLocation>
</comment>
<evidence type="ECO:0000256" key="4">
    <source>
        <dbReference type="ARBA" id="ARBA00022502"/>
    </source>
</evidence>
<organism evidence="11 12">
    <name type="scientific">Trichinella spiralis</name>
    <name type="common">Trichina worm</name>
    <dbReference type="NCBI Taxonomy" id="6334"/>
    <lineage>
        <taxon>Eukaryota</taxon>
        <taxon>Metazoa</taxon>
        <taxon>Ecdysozoa</taxon>
        <taxon>Nematoda</taxon>
        <taxon>Enoplea</taxon>
        <taxon>Dorylaimia</taxon>
        <taxon>Trichinellida</taxon>
        <taxon>Trichinellidae</taxon>
        <taxon>Trichinella</taxon>
    </lineage>
</organism>
<sequence length="280" mass="31282">MGVDARVANYSYVEGSVGSLKSDMLVDTGIAVTLAVMEFNQSSVVLWNVPISTIWLEAASGTELVVTSACVMKIELGDLTPPSVSRGKQNRIERRGQRGGCLLPKGLDTLMKDTPTSSRIPSGAYLDVDQMPASIRNMFYSYKPFFVEAPAWTSVDQTVLIESSKRMYNAFIFEDVIQFPIHFRYQKPTKGGLIVKVRFYAPDVLLRCLDPKFLDLLNFTGGADDSRLVEAPCMKLRSVNSKNKQRRASAQIPKQERPLVYNLKVITIFIFSSSMRQSIM</sequence>
<evidence type="ECO:0000313" key="12">
    <source>
        <dbReference type="Proteomes" id="UP001558632"/>
    </source>
</evidence>
<dbReference type="PANTHER" id="PTHR28650">
    <property type="entry name" value="PHOSPHATIDYLINOSITOL-GLYCAN BIOSYNTHESIS CLASS X PROTEIN"/>
    <property type="match status" value="1"/>
</dbReference>
<evidence type="ECO:0000256" key="3">
    <source>
        <dbReference type="ARBA" id="ARBA00010345"/>
    </source>
</evidence>
<evidence type="ECO:0000256" key="9">
    <source>
        <dbReference type="ARBA" id="ARBA00023180"/>
    </source>
</evidence>
<comment type="caution">
    <text evidence="11">The sequence shown here is derived from an EMBL/GenBank/DDBJ whole genome shotgun (WGS) entry which is preliminary data.</text>
</comment>
<keyword evidence="12" id="KW-1185">Reference proteome</keyword>
<keyword evidence="5" id="KW-0812">Transmembrane</keyword>
<dbReference type="InterPro" id="IPR040039">
    <property type="entry name" value="PIGX"/>
</dbReference>
<keyword evidence="6 10" id="KW-0256">Endoplasmic reticulum</keyword>
<name>A0ABR3K814_TRISP</name>
<comment type="function">
    <text evidence="10">Stabilizing subunit of the glycosylphosphatidylinositol-mannosyltransferase I complex which catalyzes the transfer of the first mannose, via an alpha-1,4 bond from a dolichol-phosphate-mannose (Dol-P-Man) to the glucosaminyl acyl phosphatidylinositol (GlcN-(acyl)PI) intermediate to generate alpha-D-Man-(1-&gt;4)-alpha-D-GlcN-(1-&gt;6)-(1-radyl,2-acyl-sn-glycero-3-phospho)-2-acyl-inositol and participates in the sixth step of the glycosylphosphatidylinositol-anchor biosynthesis. Probably acts by stabilizing the mannosyltransferase PIGM.</text>
</comment>
<dbReference type="Pfam" id="PF08320">
    <property type="entry name" value="PIG-X"/>
    <property type="match status" value="1"/>
</dbReference>
<evidence type="ECO:0000256" key="7">
    <source>
        <dbReference type="ARBA" id="ARBA00022989"/>
    </source>
</evidence>
<keyword evidence="7" id="KW-1133">Transmembrane helix</keyword>
<dbReference type="EMBL" id="JBEUSY010000451">
    <property type="protein sequence ID" value="KAL1232324.1"/>
    <property type="molecule type" value="Genomic_DNA"/>
</dbReference>
<reference evidence="11 12" key="1">
    <citation type="submission" date="2024-07" db="EMBL/GenBank/DDBJ databases">
        <title>Enhanced genomic and transcriptomic resources for Trichinella pseudospiralis and T. spiralis underpin the discovery of pronounced molecular differences between stages and species.</title>
        <authorList>
            <person name="Pasi K.K."/>
            <person name="La Rosa G."/>
            <person name="Gomez-Morales M.A."/>
            <person name="Tosini F."/>
            <person name="Sumanam S."/>
            <person name="Young N.D."/>
            <person name="Chang B.C."/>
            <person name="Robin G.B."/>
        </authorList>
    </citation>
    <scope>NUCLEOTIDE SEQUENCE [LARGE SCALE GENOMIC DNA]</scope>
    <source>
        <strain evidence="11">ISS534</strain>
    </source>
</reference>
<accession>A0ABR3K814</accession>
<evidence type="ECO:0000256" key="10">
    <source>
        <dbReference type="RuleBase" id="RU366056"/>
    </source>
</evidence>
<keyword evidence="9" id="KW-0325">Glycoprotein</keyword>
<dbReference type="InterPro" id="IPR013233">
    <property type="entry name" value="PIG-X/PBN1"/>
</dbReference>